<dbReference type="Proteomes" id="UP001247620">
    <property type="component" value="Unassembled WGS sequence"/>
</dbReference>
<keyword evidence="1" id="KW-0812">Transmembrane</keyword>
<name>A0ABU1TDU9_9SPHI</name>
<gene>
    <name evidence="2" type="ORF">J2W55_003420</name>
</gene>
<comment type="caution">
    <text evidence="2">The sequence shown here is derived from an EMBL/GenBank/DDBJ whole genome shotgun (WGS) entry which is preliminary data.</text>
</comment>
<keyword evidence="1" id="KW-1133">Transmembrane helix</keyword>
<proteinExistence type="predicted"/>
<protein>
    <recommendedName>
        <fullName evidence="4">YmiA family membrane protein</fullName>
    </recommendedName>
</protein>
<sequence>MRIEPQIPQDKDKDQPKDQSLLEKRSRIVAIIVAFCGVFVWAAKILFF</sequence>
<reference evidence="2 3" key="1">
    <citation type="submission" date="2023-07" db="EMBL/GenBank/DDBJ databases">
        <title>Sorghum-associated microbial communities from plants grown in Nebraska, USA.</title>
        <authorList>
            <person name="Schachtman D."/>
        </authorList>
    </citation>
    <scope>NUCLEOTIDE SEQUENCE [LARGE SCALE GENOMIC DNA]</scope>
    <source>
        <strain evidence="2 3">3262</strain>
    </source>
</reference>
<evidence type="ECO:0000256" key="1">
    <source>
        <dbReference type="SAM" id="Phobius"/>
    </source>
</evidence>
<evidence type="ECO:0000313" key="3">
    <source>
        <dbReference type="Proteomes" id="UP001247620"/>
    </source>
</evidence>
<organism evidence="2 3">
    <name type="scientific">Mucilaginibacter pocheonensis</name>
    <dbReference type="NCBI Taxonomy" id="398050"/>
    <lineage>
        <taxon>Bacteria</taxon>
        <taxon>Pseudomonadati</taxon>
        <taxon>Bacteroidota</taxon>
        <taxon>Sphingobacteriia</taxon>
        <taxon>Sphingobacteriales</taxon>
        <taxon>Sphingobacteriaceae</taxon>
        <taxon>Mucilaginibacter</taxon>
    </lineage>
</organism>
<accession>A0ABU1TDU9</accession>
<feature type="transmembrane region" description="Helical" evidence="1">
    <location>
        <begin position="28"/>
        <end position="47"/>
    </location>
</feature>
<dbReference type="EMBL" id="JAVDUU010000003">
    <property type="protein sequence ID" value="MDR6943567.1"/>
    <property type="molecule type" value="Genomic_DNA"/>
</dbReference>
<keyword evidence="3" id="KW-1185">Reference proteome</keyword>
<evidence type="ECO:0000313" key="2">
    <source>
        <dbReference type="EMBL" id="MDR6943567.1"/>
    </source>
</evidence>
<evidence type="ECO:0008006" key="4">
    <source>
        <dbReference type="Google" id="ProtNLM"/>
    </source>
</evidence>
<keyword evidence="1" id="KW-0472">Membrane</keyword>